<dbReference type="PANTHER" id="PTHR38119">
    <property type="entry name" value="BTB DOMAIN-CONTAINING PROTEIN-RELATED"/>
    <property type="match status" value="1"/>
</dbReference>
<accession>A0A9P4VVJ6</accession>
<dbReference type="AlphaFoldDB" id="A0A9P4VVJ6"/>
<name>A0A9P4VVJ6_9PEZI</name>
<keyword evidence="2" id="KW-1185">Reference proteome</keyword>
<protein>
    <submittedName>
        <fullName evidence="1">Uncharacterized protein</fullName>
    </submittedName>
</protein>
<reference evidence="1" key="1">
    <citation type="journal article" date="2020" name="Stud. Mycol.">
        <title>101 Dothideomycetes genomes: a test case for predicting lifestyles and emergence of pathogens.</title>
        <authorList>
            <person name="Haridas S."/>
            <person name="Albert R."/>
            <person name="Binder M."/>
            <person name="Bloem J."/>
            <person name="Labutti K."/>
            <person name="Salamov A."/>
            <person name="Andreopoulos B."/>
            <person name="Baker S."/>
            <person name="Barry K."/>
            <person name="Bills G."/>
            <person name="Bluhm B."/>
            <person name="Cannon C."/>
            <person name="Castanera R."/>
            <person name="Culley D."/>
            <person name="Daum C."/>
            <person name="Ezra D."/>
            <person name="Gonzalez J."/>
            <person name="Henrissat B."/>
            <person name="Kuo A."/>
            <person name="Liang C."/>
            <person name="Lipzen A."/>
            <person name="Lutzoni F."/>
            <person name="Magnuson J."/>
            <person name="Mondo S."/>
            <person name="Nolan M."/>
            <person name="Ohm R."/>
            <person name="Pangilinan J."/>
            <person name="Park H.-J."/>
            <person name="Ramirez L."/>
            <person name="Alfaro M."/>
            <person name="Sun H."/>
            <person name="Tritt A."/>
            <person name="Yoshinaga Y."/>
            <person name="Zwiers L.-H."/>
            <person name="Turgeon B."/>
            <person name="Goodwin S."/>
            <person name="Spatafora J."/>
            <person name="Crous P."/>
            <person name="Grigoriev I."/>
        </authorList>
    </citation>
    <scope>NUCLEOTIDE SEQUENCE</scope>
    <source>
        <strain evidence="1">CBS 101060</strain>
    </source>
</reference>
<dbReference type="PANTHER" id="PTHR38119:SF1">
    <property type="entry name" value="BTB DOMAIN-CONTAINING PROTEIN"/>
    <property type="match status" value="1"/>
</dbReference>
<evidence type="ECO:0000313" key="2">
    <source>
        <dbReference type="Proteomes" id="UP000799429"/>
    </source>
</evidence>
<dbReference type="OrthoDB" id="5280838at2759"/>
<gene>
    <name evidence="1" type="ORF">M501DRAFT_1001022</name>
</gene>
<comment type="caution">
    <text evidence="1">The sequence shown here is derived from an EMBL/GenBank/DDBJ whole genome shotgun (WGS) entry which is preliminary data.</text>
</comment>
<sequence length="154" mass="17564">MLSHVVKIHLSHIFTQFGQQLFVAIFKDPPRWLNVGKRLEDTVIFTEAMIHVVGCWTFWPWPTHKQAVPKDVLATIGRKLKHWIMYARPLTVSCSPNTMVTSDQKPNNMEQNYETWIVVSVYRARLVEELRAMVKGAKSGGLANSGSSVQEDTL</sequence>
<dbReference type="Proteomes" id="UP000799429">
    <property type="component" value="Unassembled WGS sequence"/>
</dbReference>
<organism evidence="1 2">
    <name type="scientific">Patellaria atrata CBS 101060</name>
    <dbReference type="NCBI Taxonomy" id="1346257"/>
    <lineage>
        <taxon>Eukaryota</taxon>
        <taxon>Fungi</taxon>
        <taxon>Dikarya</taxon>
        <taxon>Ascomycota</taxon>
        <taxon>Pezizomycotina</taxon>
        <taxon>Dothideomycetes</taxon>
        <taxon>Dothideomycetes incertae sedis</taxon>
        <taxon>Patellariales</taxon>
        <taxon>Patellariaceae</taxon>
        <taxon>Patellaria</taxon>
    </lineage>
</organism>
<evidence type="ECO:0000313" key="1">
    <source>
        <dbReference type="EMBL" id="KAF2841739.1"/>
    </source>
</evidence>
<dbReference type="EMBL" id="MU006091">
    <property type="protein sequence ID" value="KAF2841739.1"/>
    <property type="molecule type" value="Genomic_DNA"/>
</dbReference>
<proteinExistence type="predicted"/>